<name>A0A2W5KP55_ANCNO</name>
<dbReference type="InterPro" id="IPR058634">
    <property type="entry name" value="AaeA-lik-b-barrel"/>
</dbReference>
<accession>A0A2W5KP55</accession>
<evidence type="ECO:0000313" key="9">
    <source>
        <dbReference type="Proteomes" id="UP000249577"/>
    </source>
</evidence>
<dbReference type="Proteomes" id="UP000249577">
    <property type="component" value="Unassembled WGS sequence"/>
</dbReference>
<evidence type="ECO:0000259" key="6">
    <source>
        <dbReference type="Pfam" id="PF25917"/>
    </source>
</evidence>
<dbReference type="Gene3D" id="2.40.50.100">
    <property type="match status" value="1"/>
</dbReference>
<dbReference type="PANTHER" id="PTHR30367">
    <property type="entry name" value="P-HYDROXYBENZOIC ACID EFFLUX PUMP SUBUNIT AAEA-RELATED"/>
    <property type="match status" value="1"/>
</dbReference>
<organism evidence="8 9">
    <name type="scientific">Ancylobacter novellus</name>
    <name type="common">Thiobacillus novellus</name>
    <dbReference type="NCBI Taxonomy" id="921"/>
    <lineage>
        <taxon>Bacteria</taxon>
        <taxon>Pseudomonadati</taxon>
        <taxon>Pseudomonadota</taxon>
        <taxon>Alphaproteobacteria</taxon>
        <taxon>Hyphomicrobiales</taxon>
        <taxon>Xanthobacteraceae</taxon>
        <taxon>Ancylobacter</taxon>
    </lineage>
</organism>
<evidence type="ECO:0000259" key="7">
    <source>
        <dbReference type="Pfam" id="PF25963"/>
    </source>
</evidence>
<protein>
    <submittedName>
        <fullName evidence="8">Efflux transporter periplasmic adaptor subunit</fullName>
    </submittedName>
</protein>
<dbReference type="AlphaFoldDB" id="A0A2W5KP55"/>
<evidence type="ECO:0000256" key="4">
    <source>
        <dbReference type="ARBA" id="ARBA00023136"/>
    </source>
</evidence>
<feature type="domain" description="Multidrug resistance protein MdtA-like barrel-sandwich hybrid" evidence="6">
    <location>
        <begin position="46"/>
        <end position="186"/>
    </location>
</feature>
<dbReference type="InterPro" id="IPR050393">
    <property type="entry name" value="MFP_Efflux_Pump"/>
</dbReference>
<dbReference type="Pfam" id="PF25917">
    <property type="entry name" value="BSH_RND"/>
    <property type="match status" value="1"/>
</dbReference>
<comment type="similarity">
    <text evidence="1">Belongs to the membrane fusion protein (MFP) (TC 8.A.1) family.</text>
</comment>
<keyword evidence="3 5" id="KW-1133">Transmembrane helix</keyword>
<dbReference type="EMBL" id="QFPN01000001">
    <property type="protein sequence ID" value="PZQ18842.1"/>
    <property type="molecule type" value="Genomic_DNA"/>
</dbReference>
<comment type="caution">
    <text evidence="8">The sequence shown here is derived from an EMBL/GenBank/DDBJ whole genome shotgun (WGS) entry which is preliminary data.</text>
</comment>
<proteinExistence type="inferred from homology"/>
<feature type="domain" description="p-hydroxybenzoic acid efflux pump subunit AaeA-like beta-barrel" evidence="7">
    <location>
        <begin position="189"/>
        <end position="285"/>
    </location>
</feature>
<keyword evidence="2 5" id="KW-0812">Transmembrane</keyword>
<dbReference type="SUPFAM" id="SSF111369">
    <property type="entry name" value="HlyD-like secretion proteins"/>
    <property type="match status" value="1"/>
</dbReference>
<dbReference type="InterPro" id="IPR058625">
    <property type="entry name" value="MdtA-like_BSH"/>
</dbReference>
<evidence type="ECO:0000256" key="3">
    <source>
        <dbReference type="ARBA" id="ARBA00022989"/>
    </source>
</evidence>
<evidence type="ECO:0000313" key="8">
    <source>
        <dbReference type="EMBL" id="PZQ18842.1"/>
    </source>
</evidence>
<evidence type="ECO:0000256" key="5">
    <source>
        <dbReference type="SAM" id="Phobius"/>
    </source>
</evidence>
<feature type="transmembrane region" description="Helical" evidence="5">
    <location>
        <begin position="6"/>
        <end position="28"/>
    </location>
</feature>
<sequence>MSWLKGGLRAAFTLVAVAAAIAAGVYVWRVYMDDPWTRDGRVRADIVRLGPDVSGAVTELRVHDNQQVRKGDVLFVIDQARYRLALDLARATEAGRASDLDQKRREAARREKLTTAAISAEVQEQARAAVDAADAALRQAVVDRQIAELNLERTEVKAPVNGAVTNLLLRPGDYVTPGKAVIAIVDSDSFYVAGYFEETKVRHIREGDRATIRLMGHSEDLTGHVESVARAIVDRDNATGDELIANVNPSFSWVRLAQRVPVRIRLDARPEDLRLTAGLTATVVIEDRDGAKAAAR</sequence>
<dbReference type="PANTHER" id="PTHR30367:SF12">
    <property type="entry name" value="P-HYDROXYBENZOIC ACID EFFLUX PUMP SUBUNIT AAEA"/>
    <property type="match status" value="1"/>
</dbReference>
<dbReference type="Pfam" id="PF25963">
    <property type="entry name" value="Beta-barrel_AAEA"/>
    <property type="match status" value="1"/>
</dbReference>
<dbReference type="GO" id="GO:0022857">
    <property type="term" value="F:transmembrane transporter activity"/>
    <property type="evidence" value="ECO:0007669"/>
    <property type="project" value="InterPro"/>
</dbReference>
<dbReference type="InterPro" id="IPR006143">
    <property type="entry name" value="RND_pump_MFP"/>
</dbReference>
<gene>
    <name evidence="8" type="ORF">DI565_00050</name>
</gene>
<evidence type="ECO:0000256" key="1">
    <source>
        <dbReference type="ARBA" id="ARBA00009477"/>
    </source>
</evidence>
<reference evidence="8 9" key="1">
    <citation type="submission" date="2017-08" db="EMBL/GenBank/DDBJ databases">
        <title>Infants hospitalized years apart are colonized by the same room-sourced microbial strains.</title>
        <authorList>
            <person name="Brooks B."/>
            <person name="Olm M.R."/>
            <person name="Firek B.A."/>
            <person name="Baker R."/>
            <person name="Thomas B.C."/>
            <person name="Morowitz M.J."/>
            <person name="Banfield J.F."/>
        </authorList>
    </citation>
    <scope>NUCLEOTIDE SEQUENCE [LARGE SCALE GENOMIC DNA]</scope>
    <source>
        <strain evidence="8">S2_005_003_R2_43</strain>
    </source>
</reference>
<dbReference type="NCBIfam" id="TIGR01730">
    <property type="entry name" value="RND_mfp"/>
    <property type="match status" value="1"/>
</dbReference>
<dbReference type="Gene3D" id="2.40.30.170">
    <property type="match status" value="1"/>
</dbReference>
<evidence type="ECO:0000256" key="2">
    <source>
        <dbReference type="ARBA" id="ARBA00022692"/>
    </source>
</evidence>
<dbReference type="GO" id="GO:0016020">
    <property type="term" value="C:membrane"/>
    <property type="evidence" value="ECO:0007669"/>
    <property type="project" value="InterPro"/>
</dbReference>
<keyword evidence="4 5" id="KW-0472">Membrane</keyword>